<comment type="caution">
    <text evidence="1">The sequence shown here is derived from an EMBL/GenBank/DDBJ whole genome shotgun (WGS) entry which is preliminary data.</text>
</comment>
<proteinExistence type="predicted"/>
<evidence type="ECO:0000313" key="2">
    <source>
        <dbReference type="Proteomes" id="UP001165060"/>
    </source>
</evidence>
<protein>
    <submittedName>
        <fullName evidence="1">Uncharacterized protein</fullName>
    </submittedName>
</protein>
<evidence type="ECO:0000313" key="1">
    <source>
        <dbReference type="EMBL" id="GMI41114.1"/>
    </source>
</evidence>
<organism evidence="1 2">
    <name type="scientific">Tetraparma gracilis</name>
    <dbReference type="NCBI Taxonomy" id="2962635"/>
    <lineage>
        <taxon>Eukaryota</taxon>
        <taxon>Sar</taxon>
        <taxon>Stramenopiles</taxon>
        <taxon>Ochrophyta</taxon>
        <taxon>Bolidophyceae</taxon>
        <taxon>Parmales</taxon>
        <taxon>Triparmaceae</taxon>
        <taxon>Tetraparma</taxon>
    </lineage>
</organism>
<dbReference type="Proteomes" id="UP001165060">
    <property type="component" value="Unassembled WGS sequence"/>
</dbReference>
<name>A0ABQ6N631_9STRA</name>
<gene>
    <name evidence="1" type="ORF">TeGR_g7116</name>
</gene>
<reference evidence="1 2" key="1">
    <citation type="journal article" date="2023" name="Commun. Biol.">
        <title>Genome analysis of Parmales, the sister group of diatoms, reveals the evolutionary specialization of diatoms from phago-mixotrophs to photoautotrophs.</title>
        <authorList>
            <person name="Ban H."/>
            <person name="Sato S."/>
            <person name="Yoshikawa S."/>
            <person name="Yamada K."/>
            <person name="Nakamura Y."/>
            <person name="Ichinomiya M."/>
            <person name="Sato N."/>
            <person name="Blanc-Mathieu R."/>
            <person name="Endo H."/>
            <person name="Kuwata A."/>
            <person name="Ogata H."/>
        </authorList>
    </citation>
    <scope>NUCLEOTIDE SEQUENCE [LARGE SCALE GENOMIC DNA]</scope>
</reference>
<keyword evidence="2" id="KW-1185">Reference proteome</keyword>
<sequence length="161" mass="16986">MPREESKSVGFASSPDWFSGAYGAASSSAPSSGTSQGIRFREDGTFTRFLSQSSSSSFEMDGSYEIVETLGSITSDGFPGVGTVMRFTVTAVEGVSSPPSLDSAAHFELGKGGEFGGIVTEDGLSLDGGHLFVYEVDYKKAAALQRNRNKTTEAEDKIPRA</sequence>
<dbReference type="EMBL" id="BRYB01000978">
    <property type="protein sequence ID" value="GMI41114.1"/>
    <property type="molecule type" value="Genomic_DNA"/>
</dbReference>
<accession>A0ABQ6N631</accession>